<comment type="caution">
    <text evidence="3">The sequence shown here is derived from an EMBL/GenBank/DDBJ whole genome shotgun (WGS) entry which is preliminary data.</text>
</comment>
<reference evidence="3" key="2">
    <citation type="submission" date="2020-09" db="EMBL/GenBank/DDBJ databases">
        <authorList>
            <person name="Sun Q."/>
            <person name="Kim S."/>
        </authorList>
    </citation>
    <scope>NUCLEOTIDE SEQUENCE</scope>
    <source>
        <strain evidence="3">KCTC 12711</strain>
    </source>
</reference>
<gene>
    <name evidence="3" type="ORF">GCM10008090_01680</name>
</gene>
<dbReference type="Proteomes" id="UP000614811">
    <property type="component" value="Unassembled WGS sequence"/>
</dbReference>
<name>A0A918RHU2_9GAMM</name>
<evidence type="ECO:0000313" key="4">
    <source>
        <dbReference type="Proteomes" id="UP000614811"/>
    </source>
</evidence>
<keyword evidence="2" id="KW-0472">Membrane</keyword>
<evidence type="ECO:0000256" key="1">
    <source>
        <dbReference type="SAM" id="MobiDB-lite"/>
    </source>
</evidence>
<feature type="region of interest" description="Disordered" evidence="1">
    <location>
        <begin position="34"/>
        <end position="56"/>
    </location>
</feature>
<evidence type="ECO:0000256" key="2">
    <source>
        <dbReference type="SAM" id="Phobius"/>
    </source>
</evidence>
<sequence length="262" mass="28764">MQTPIKVILLSVFVIGVIAAGMWLLPNSVKTMPQNQPDAEAANTETSDASNPFVSQSGQISPQMLEFMVRDVSAKLRDELLTVFADDTTTATQIATLAEQKIRRDVELLSSMSNSQPWSLVNNTTAQQARVQDQTALETNRVRFEHALTAVLNAEQQQRFRAFERQRAEPVYRNSATLFALKLNIGVGGLSDDQVMAVNQASVELLGAALDTLPIGTTIGQQLLADKQRIPALMRFRNATYNVLTAEQKARFADSLASSLIN</sequence>
<organism evidence="3 4">
    <name type="scientific">Arenicella chitinivorans</name>
    <dbReference type="NCBI Taxonomy" id="1329800"/>
    <lineage>
        <taxon>Bacteria</taxon>
        <taxon>Pseudomonadati</taxon>
        <taxon>Pseudomonadota</taxon>
        <taxon>Gammaproteobacteria</taxon>
        <taxon>Arenicellales</taxon>
        <taxon>Arenicellaceae</taxon>
        <taxon>Arenicella</taxon>
    </lineage>
</organism>
<feature type="transmembrane region" description="Helical" evidence="2">
    <location>
        <begin position="7"/>
        <end position="25"/>
    </location>
</feature>
<keyword evidence="2" id="KW-0812">Transmembrane</keyword>
<keyword evidence="4" id="KW-1185">Reference proteome</keyword>
<keyword evidence="2" id="KW-1133">Transmembrane helix</keyword>
<protein>
    <submittedName>
        <fullName evidence="3">Uncharacterized protein</fullName>
    </submittedName>
</protein>
<evidence type="ECO:0000313" key="3">
    <source>
        <dbReference type="EMBL" id="GGZ97076.1"/>
    </source>
</evidence>
<accession>A0A918RHU2</accession>
<proteinExistence type="predicted"/>
<dbReference type="EMBL" id="BMXA01000001">
    <property type="protein sequence ID" value="GGZ97076.1"/>
    <property type="molecule type" value="Genomic_DNA"/>
</dbReference>
<dbReference type="AlphaFoldDB" id="A0A918RHU2"/>
<reference evidence="3" key="1">
    <citation type="journal article" date="2014" name="Int. J. Syst. Evol. Microbiol.">
        <title>Complete genome sequence of Corynebacterium casei LMG S-19264T (=DSM 44701T), isolated from a smear-ripened cheese.</title>
        <authorList>
            <consortium name="US DOE Joint Genome Institute (JGI-PGF)"/>
            <person name="Walter F."/>
            <person name="Albersmeier A."/>
            <person name="Kalinowski J."/>
            <person name="Ruckert C."/>
        </authorList>
    </citation>
    <scope>NUCLEOTIDE SEQUENCE</scope>
    <source>
        <strain evidence="3">KCTC 12711</strain>
    </source>
</reference>